<proteinExistence type="predicted"/>
<sequence length="161" mass="18408">MLDVIHQTKQEKIFDMRKTIQIIISLSILGFASCQNKNVLDGKSFIGFEEDIYFDSSSPTFQTILTFEDDSVLVVKNLISIVDKDTLNFKRKNSSYQYKGAVKKENNNLEFVAYAYNCKGCQVTFRVDKKGNGKKFLEKKTYKGFVTKNGLNLNGVNFKPE</sequence>
<comment type="caution">
    <text evidence="1">The sequence shown here is derived from an EMBL/GenBank/DDBJ whole genome shotgun (WGS) entry which is preliminary data.</text>
</comment>
<dbReference type="Proteomes" id="UP000198382">
    <property type="component" value="Unassembled WGS sequence"/>
</dbReference>
<evidence type="ECO:0000313" key="1">
    <source>
        <dbReference type="EMBL" id="OXA75932.1"/>
    </source>
</evidence>
<accession>A0ABX4BL36</accession>
<dbReference type="EMBL" id="MUGV01000040">
    <property type="protein sequence ID" value="OXA75932.1"/>
    <property type="molecule type" value="Genomic_DNA"/>
</dbReference>
<reference evidence="1 2" key="1">
    <citation type="submission" date="2016-11" db="EMBL/GenBank/DDBJ databases">
        <title>Whole genomes of Flavobacteriaceae.</title>
        <authorList>
            <person name="Stine C."/>
            <person name="Li C."/>
            <person name="Tadesse D."/>
        </authorList>
    </citation>
    <scope>NUCLEOTIDE SEQUENCE [LARGE SCALE GENOMIC DNA]</scope>
    <source>
        <strain evidence="1 2">DSM 15937</strain>
    </source>
</reference>
<protein>
    <recommendedName>
        <fullName evidence="3">Lipoprotein</fullName>
    </recommendedName>
</protein>
<evidence type="ECO:0008006" key="3">
    <source>
        <dbReference type="Google" id="ProtNLM"/>
    </source>
</evidence>
<gene>
    <name evidence="1" type="ORF">B0A65_20480</name>
</gene>
<evidence type="ECO:0000313" key="2">
    <source>
        <dbReference type="Proteomes" id="UP000198382"/>
    </source>
</evidence>
<keyword evidence="2" id="KW-1185">Reference proteome</keyword>
<name>A0ABX4BL36_FLAFR</name>
<organism evidence="1 2">
    <name type="scientific">Flavobacterium frigidimaris</name>
    <dbReference type="NCBI Taxonomy" id="262320"/>
    <lineage>
        <taxon>Bacteria</taxon>
        <taxon>Pseudomonadati</taxon>
        <taxon>Bacteroidota</taxon>
        <taxon>Flavobacteriia</taxon>
        <taxon>Flavobacteriales</taxon>
        <taxon>Flavobacteriaceae</taxon>
        <taxon>Flavobacterium</taxon>
    </lineage>
</organism>